<evidence type="ECO:0000313" key="14">
    <source>
        <dbReference type="EMBL" id="PFH53640.1"/>
    </source>
</evidence>
<evidence type="ECO:0000313" key="15">
    <source>
        <dbReference type="Proteomes" id="UP000242287"/>
    </source>
</evidence>
<dbReference type="SUPFAM" id="SSF52540">
    <property type="entry name" value="P-loop containing nucleoside triphosphate hydrolases"/>
    <property type="match status" value="1"/>
</dbReference>
<dbReference type="PANTHER" id="PTHR23071">
    <property type="entry name" value="PHOSPHATIDYLINOSITOL GLYCAN"/>
    <property type="match status" value="1"/>
</dbReference>
<gene>
    <name evidence="14" type="ORF">AMATHDRAFT_1276</name>
</gene>
<evidence type="ECO:0000256" key="4">
    <source>
        <dbReference type="ARBA" id="ARBA00022502"/>
    </source>
</evidence>
<feature type="transmembrane region" description="Helical" evidence="12">
    <location>
        <begin position="532"/>
        <end position="549"/>
    </location>
</feature>
<keyword evidence="7" id="KW-0256">Endoplasmic reticulum</keyword>
<dbReference type="InterPro" id="IPR002591">
    <property type="entry name" value="Phosphodiest/P_Trfase"/>
</dbReference>
<dbReference type="InterPro" id="IPR030378">
    <property type="entry name" value="G_CP_dom"/>
</dbReference>
<evidence type="ECO:0000256" key="1">
    <source>
        <dbReference type="ARBA" id="ARBA00004477"/>
    </source>
</evidence>
<dbReference type="PROSITE" id="PS51721">
    <property type="entry name" value="G_CP"/>
    <property type="match status" value="1"/>
</dbReference>
<proteinExistence type="inferred from homology"/>
<accession>A0A2A9NZS6</accession>
<dbReference type="GO" id="GO:0051377">
    <property type="term" value="F:mannose-ethanolamine phosphotransferase activity"/>
    <property type="evidence" value="ECO:0007669"/>
    <property type="project" value="InterPro"/>
</dbReference>
<name>A0A2A9NZS6_9AGAR</name>
<comment type="similarity">
    <text evidence="3">Belongs to the PIGG/PIGN/PIGO family. PIGO subfamily.</text>
</comment>
<keyword evidence="4" id="KW-0337">GPI-anchor biosynthesis</keyword>
<evidence type="ECO:0000259" key="13">
    <source>
        <dbReference type="PROSITE" id="PS51721"/>
    </source>
</evidence>
<dbReference type="GO" id="GO:0005789">
    <property type="term" value="C:endoplasmic reticulum membrane"/>
    <property type="evidence" value="ECO:0007669"/>
    <property type="project" value="UniProtKB-SubCell"/>
</dbReference>
<feature type="transmembrane region" description="Helical" evidence="12">
    <location>
        <begin position="432"/>
        <end position="456"/>
    </location>
</feature>
<feature type="transmembrane region" description="Helical" evidence="12">
    <location>
        <begin position="468"/>
        <end position="491"/>
    </location>
</feature>
<feature type="transmembrane region" description="Helical" evidence="12">
    <location>
        <begin position="658"/>
        <end position="680"/>
    </location>
</feature>
<keyword evidence="8 12" id="KW-1133">Transmembrane helix</keyword>
<dbReference type="EMBL" id="KZ301973">
    <property type="protein sequence ID" value="PFH53640.1"/>
    <property type="molecule type" value="Genomic_DNA"/>
</dbReference>
<dbReference type="GO" id="GO:0005525">
    <property type="term" value="F:GTP binding"/>
    <property type="evidence" value="ECO:0007669"/>
    <property type="project" value="InterPro"/>
</dbReference>
<feature type="transmembrane region" description="Helical" evidence="12">
    <location>
        <begin position="555"/>
        <end position="573"/>
    </location>
</feature>
<dbReference type="InterPro" id="IPR027417">
    <property type="entry name" value="P-loop_NTPase"/>
</dbReference>
<dbReference type="Pfam" id="PF01926">
    <property type="entry name" value="MMR_HSR1"/>
    <property type="match status" value="1"/>
</dbReference>
<evidence type="ECO:0000256" key="7">
    <source>
        <dbReference type="ARBA" id="ARBA00022824"/>
    </source>
</evidence>
<feature type="compositionally biased region" description="Low complexity" evidence="11">
    <location>
        <begin position="1529"/>
        <end position="1542"/>
    </location>
</feature>
<keyword evidence="5" id="KW-0808">Transferase</keyword>
<dbReference type="CDD" id="cd16023">
    <property type="entry name" value="GPI_EPT_3"/>
    <property type="match status" value="1"/>
</dbReference>
<feature type="transmembrane region" description="Helical" evidence="12">
    <location>
        <begin position="758"/>
        <end position="784"/>
    </location>
</feature>
<dbReference type="InterPro" id="IPR039524">
    <property type="entry name" value="PIGO/GPI13"/>
</dbReference>
<feature type="transmembrane region" description="Helical" evidence="12">
    <location>
        <begin position="790"/>
        <end position="808"/>
    </location>
</feature>
<feature type="transmembrane region" description="Helical" evidence="12">
    <location>
        <begin position="1002"/>
        <end position="1021"/>
    </location>
</feature>
<feature type="transmembrane region" description="Helical" evidence="12">
    <location>
        <begin position="503"/>
        <end position="525"/>
    </location>
</feature>
<evidence type="ECO:0000256" key="8">
    <source>
        <dbReference type="ARBA" id="ARBA00022989"/>
    </source>
</evidence>
<protein>
    <recommendedName>
        <fullName evidence="13">CP-type G domain-containing protein</fullName>
    </recommendedName>
</protein>
<dbReference type="SUPFAM" id="SSF53649">
    <property type="entry name" value="Alkaline phosphatase-like"/>
    <property type="match status" value="1"/>
</dbReference>
<feature type="transmembrane region" description="Helical" evidence="12">
    <location>
        <begin position="957"/>
        <end position="981"/>
    </location>
</feature>
<keyword evidence="6 12" id="KW-0812">Transmembrane</keyword>
<feature type="region of interest" description="Disordered" evidence="11">
    <location>
        <begin position="1520"/>
        <end position="1584"/>
    </location>
</feature>
<feature type="transmembrane region" description="Helical" evidence="12">
    <location>
        <begin position="906"/>
        <end position="926"/>
    </location>
</feature>
<evidence type="ECO:0000256" key="6">
    <source>
        <dbReference type="ARBA" id="ARBA00022692"/>
    </source>
</evidence>
<organism evidence="14 15">
    <name type="scientific">Amanita thiersii Skay4041</name>
    <dbReference type="NCBI Taxonomy" id="703135"/>
    <lineage>
        <taxon>Eukaryota</taxon>
        <taxon>Fungi</taxon>
        <taxon>Dikarya</taxon>
        <taxon>Basidiomycota</taxon>
        <taxon>Agaricomycotina</taxon>
        <taxon>Agaricomycetes</taxon>
        <taxon>Agaricomycetidae</taxon>
        <taxon>Agaricales</taxon>
        <taxon>Pluteineae</taxon>
        <taxon>Amanitaceae</taxon>
        <taxon>Amanita</taxon>
    </lineage>
</organism>
<evidence type="ECO:0000256" key="5">
    <source>
        <dbReference type="ARBA" id="ARBA00022679"/>
    </source>
</evidence>
<feature type="transmembrane region" description="Helical" evidence="12">
    <location>
        <begin position="580"/>
        <end position="598"/>
    </location>
</feature>
<dbReference type="InterPro" id="IPR006073">
    <property type="entry name" value="GTP-bd"/>
</dbReference>
<evidence type="ECO:0000256" key="12">
    <source>
        <dbReference type="SAM" id="Phobius"/>
    </source>
</evidence>
<evidence type="ECO:0000256" key="3">
    <source>
        <dbReference type="ARBA" id="ARBA00008695"/>
    </source>
</evidence>
<dbReference type="PANTHER" id="PTHR23071:SF1">
    <property type="entry name" value="GPI ETHANOLAMINE PHOSPHATE TRANSFERASE 3"/>
    <property type="match status" value="1"/>
</dbReference>
<dbReference type="Gene3D" id="3.40.50.300">
    <property type="entry name" value="P-loop containing nucleotide triphosphate hydrolases"/>
    <property type="match status" value="1"/>
</dbReference>
<dbReference type="STRING" id="703135.A0A2A9NZS6"/>
<feature type="domain" description="CP-type G" evidence="13">
    <location>
        <begin position="1142"/>
        <end position="1309"/>
    </location>
</feature>
<keyword evidence="9 12" id="KW-0472">Membrane</keyword>
<reference evidence="14 15" key="1">
    <citation type="submission" date="2014-02" db="EMBL/GenBank/DDBJ databases">
        <title>Transposable element dynamics among asymbiotic and ectomycorrhizal Amanita fungi.</title>
        <authorList>
            <consortium name="DOE Joint Genome Institute"/>
            <person name="Hess J."/>
            <person name="Skrede I."/>
            <person name="Wolfe B."/>
            <person name="LaButti K."/>
            <person name="Ohm R.A."/>
            <person name="Grigoriev I.V."/>
            <person name="Pringle A."/>
        </authorList>
    </citation>
    <scope>NUCLEOTIDE SEQUENCE [LARGE SCALE GENOMIC DNA]</scope>
    <source>
        <strain evidence="14 15">SKay4041</strain>
    </source>
</reference>
<evidence type="ECO:0000256" key="10">
    <source>
        <dbReference type="ARBA" id="ARBA00023180"/>
    </source>
</evidence>
<comment type="subcellular location">
    <subcellularLocation>
        <location evidence="1">Endoplasmic reticulum membrane</location>
        <topology evidence="1">Multi-pass membrane protein</topology>
    </subcellularLocation>
</comment>
<dbReference type="InterPro" id="IPR017850">
    <property type="entry name" value="Alkaline_phosphatase_core_sf"/>
</dbReference>
<evidence type="ECO:0000256" key="2">
    <source>
        <dbReference type="ARBA" id="ARBA00004687"/>
    </source>
</evidence>
<comment type="pathway">
    <text evidence="2">Glycolipid biosynthesis; glycosylphosphatidylinositol-anchor biosynthesis.</text>
</comment>
<keyword evidence="15" id="KW-1185">Reference proteome</keyword>
<dbReference type="Pfam" id="PF01663">
    <property type="entry name" value="Phosphodiest"/>
    <property type="match status" value="1"/>
</dbReference>
<dbReference type="UniPathway" id="UPA00196"/>
<evidence type="ECO:0000256" key="11">
    <source>
        <dbReference type="SAM" id="MobiDB-lite"/>
    </source>
</evidence>
<dbReference type="InterPro" id="IPR037675">
    <property type="entry name" value="PIG-O_N"/>
</dbReference>
<feature type="transmembrane region" description="Helical" evidence="12">
    <location>
        <begin position="627"/>
        <end position="646"/>
    </location>
</feature>
<dbReference type="Gene3D" id="3.40.720.10">
    <property type="entry name" value="Alkaline Phosphatase, subunit A"/>
    <property type="match status" value="1"/>
</dbReference>
<sequence>MATLRLSVLLWVSAVHLVGIYLFTRGFLLSRLSLSHHTICNSSECTLRPTHSRAVILIIDSLRFDFITPDPPQPPSPNHHNVLTLPRELTAKRPSHSFLFNAYADPPTTTLQRIKGLTTGSLPTFIDMGNNFGGSSIMEDSILKQVSLTGKTAAFMGDDTWMSVFPDVFHPNMTFPYDSFNVEDLHTVDEGVITHLFPLLNDSSKPFDLLIGHFLGVDHVGHRVGPDHPSMRAKLQQMNDVLSRVVNALDDETLLVVLGDHGMDRSGDHGGDGILETSAALWVYSKGPALKTTTSSPPSGLLQYKIFPGTTQRQRSIQQIDILPTISLLLGLPIPYNNLGSIIPEIFWRTETGDDLRRALELNAAQIRTYLDTYRSSPSGGELDEFWNSIQKAWGAIETLSGHQDTHLVTLNHFNRVALSACRSMWAQFDPILMGFGLAVLCIAMLSIWFVYAALWNAQVAWRPWLQAHMPLCLLGTVVGSILGVGVSLFTSSILPSIKIVDWMLFFASLCSCLSFVITSPPALYLSSLKRVPIIAILHTVAFFSNSFTFWEDRIVPFLLTSSILVQFVPTGFSAPTSRLRLRILGFSALFLLCTRLISVSTVCREEQQPWCHVTFFASSTMPSPPLLVLVFSLPVAAFVLPWSIMRMLAITKSNVGLAKIMVPIVIRPSLVAGTLFWLFEWADSAHVLGGDGEGVLAWAGLLRSSRTWIARFAFTWPLIVGMALWYLVPLCLHMEIIGEGNQSESAKNHGAKSKRQVAVLGYANAFGASYLMFWTVVLCIVYATLQITAQVTMALATVGLLAYLEIVDSVRDVRSMQSVFSSKTPSAILDMSAPGTLSISHSATVISSGSPTQVRFNDIIPIALLGLHTFYATGHQATISSIQWKAAFILTETVKYPWAPFTVGCNMLGPVAVISGLGVTLVALWNKAPGVPSSPGAKAEGDSETKSEELIQGDTILASLGVMMYYGMLLIGAAMSAAILRRHLMVWKVFAPRFMTAAVQLLVVDASVLVGASVGVGRVVEKIGLVFGSRITKAKLTLEDQCVIATSHKSRATLTCSAELKKDPGVPKLPNLKVKLRDAQKPSLSTLPGSLDPDSLMASEPTLSTLASLADESVTEYQTNNPSSFDGQPVKTKEQIRRYYLRTLHKVVDESDIVILVLDARDPEGCRSRLVEEEVRRRESEGKKLVFVLTKIDLIPRSNAEQWLKYLRHTTPTLPFRSPPSSQNQRSNISSTTAPSLMKLLKAYKPKAGSVTIGVVGYPNVGKSSLINCLKRSKVCAVAAQPGHTKEIQSVQLERGLRIIDSPGVVFDDDNFDDGKGPKKGSVLLRNVVKVEDVEDPIAVVEEILQRTPTETIRQLYSLPEFTSTLEFLTMLALNSGRLLKVNPTRSHFTLLIPGKGGYSRCQCSSKACSDGLESPENPVLLRATNCPPFSGAIFKSTGTTTHVAPGAENVGQAQILSEFSKPFTLEGLFGAADAGAFNDRPADVQMDADGDGDAFYDAMEGDAMEEDGRQMISDDLAPHIPRKRSRSPSSTPLPSIPGSSRINSDLDQVRYTRQPKRQRRSKDIPSYEAPVEQHVLQQMSKSNPLNRRALKKEAKRARKAHRVKSAIDSGGLESIIDLFPFGVSLMEWVPKQAFQGEPESVFAELFLTTVSSQRELILLAFRGNTGPAHYVINIMDTLHKTRSGLLVSLRTVSNIVPLRCHSYVLLAASIIARHILVYTTVCLSHFSGGEEAIFVNTDTFGGGCHCFSYCLIGTQIHSAFVDDS</sequence>
<dbReference type="OrthoDB" id="272139at2759"/>
<feature type="transmembrane region" description="Helical" evidence="12">
    <location>
        <begin position="709"/>
        <end position="729"/>
    </location>
</feature>
<evidence type="ECO:0000256" key="9">
    <source>
        <dbReference type="ARBA" id="ARBA00023136"/>
    </source>
</evidence>
<dbReference type="Proteomes" id="UP000242287">
    <property type="component" value="Unassembled WGS sequence"/>
</dbReference>
<keyword evidence="10" id="KW-0325">Glycoprotein</keyword>
<dbReference type="GO" id="GO:0006506">
    <property type="term" value="P:GPI anchor biosynthetic process"/>
    <property type="evidence" value="ECO:0007669"/>
    <property type="project" value="UniProtKB-UniPathway"/>
</dbReference>